<dbReference type="EMBL" id="JBIACK010000012">
    <property type="protein sequence ID" value="MFE8702890.1"/>
    <property type="molecule type" value="Genomic_DNA"/>
</dbReference>
<organism evidence="2 3">
    <name type="scientific">Cytobacillus spartinae</name>
    <dbReference type="NCBI Taxonomy" id="3299023"/>
    <lineage>
        <taxon>Bacteria</taxon>
        <taxon>Bacillati</taxon>
        <taxon>Bacillota</taxon>
        <taxon>Bacilli</taxon>
        <taxon>Bacillales</taxon>
        <taxon>Bacillaceae</taxon>
        <taxon>Cytobacillus</taxon>
    </lineage>
</organism>
<name>A0ABW6KI26_9BACI</name>
<dbReference type="Proteomes" id="UP001601059">
    <property type="component" value="Unassembled WGS sequence"/>
</dbReference>
<evidence type="ECO:0000259" key="1">
    <source>
        <dbReference type="PROSITE" id="PS51186"/>
    </source>
</evidence>
<proteinExistence type="predicted"/>
<reference evidence="2 3" key="1">
    <citation type="submission" date="2024-08" db="EMBL/GenBank/DDBJ databases">
        <title>Two novel Cytobacillus novel species.</title>
        <authorList>
            <person name="Liu G."/>
        </authorList>
    </citation>
    <scope>NUCLEOTIDE SEQUENCE [LARGE SCALE GENOMIC DNA]</scope>
    <source>
        <strain evidence="2 3">FJAT-54145</strain>
    </source>
</reference>
<keyword evidence="2" id="KW-0012">Acyltransferase</keyword>
<feature type="domain" description="N-acetyltransferase" evidence="1">
    <location>
        <begin position="39"/>
        <end position="183"/>
    </location>
</feature>
<dbReference type="EC" id="2.3.1.-" evidence="2"/>
<dbReference type="InterPro" id="IPR000182">
    <property type="entry name" value="GNAT_dom"/>
</dbReference>
<dbReference type="Pfam" id="PF00583">
    <property type="entry name" value="Acetyltransf_1"/>
    <property type="match status" value="1"/>
</dbReference>
<comment type="caution">
    <text evidence="2">The sequence shown here is derived from an EMBL/GenBank/DDBJ whole genome shotgun (WGS) entry which is preliminary data.</text>
</comment>
<evidence type="ECO:0000313" key="3">
    <source>
        <dbReference type="Proteomes" id="UP001601059"/>
    </source>
</evidence>
<accession>A0ABW6KI26</accession>
<dbReference type="GO" id="GO:0016746">
    <property type="term" value="F:acyltransferase activity"/>
    <property type="evidence" value="ECO:0007669"/>
    <property type="project" value="UniProtKB-KW"/>
</dbReference>
<keyword evidence="2" id="KW-0808">Transferase</keyword>
<dbReference type="PROSITE" id="PS51186">
    <property type="entry name" value="GNAT"/>
    <property type="match status" value="1"/>
</dbReference>
<keyword evidence="3" id="KW-1185">Reference proteome</keyword>
<gene>
    <name evidence="2" type="ORF">ACFYKX_19985</name>
</gene>
<sequence>MNFLETIFNRDRLSPLQKKSDIEYELHFQTNQIVNKGFEVISVLKQDDMGLILYRHFYEDTPKLEEHTIILCLRVITKKGIVFPEPILKAFFNDDFSEIELADIDIKESVASRGYGSILLCMLIEIAKNRNVKNITGWISSVDKNHIDRITHFYQKHGFEVVLEETDNKINKIGTLAWRNTNY</sequence>
<dbReference type="RefSeq" id="WP_389362954.1">
    <property type="nucleotide sequence ID" value="NZ_JBIACK010000012.1"/>
</dbReference>
<dbReference type="InterPro" id="IPR016181">
    <property type="entry name" value="Acyl_CoA_acyltransferase"/>
</dbReference>
<protein>
    <submittedName>
        <fullName evidence="2">GNAT family N-acetyltransferase</fullName>
        <ecNumber evidence="2">2.3.1.-</ecNumber>
    </submittedName>
</protein>
<dbReference type="Gene3D" id="3.40.630.30">
    <property type="match status" value="1"/>
</dbReference>
<dbReference type="SUPFAM" id="SSF55729">
    <property type="entry name" value="Acyl-CoA N-acyltransferases (Nat)"/>
    <property type="match status" value="1"/>
</dbReference>
<evidence type="ECO:0000313" key="2">
    <source>
        <dbReference type="EMBL" id="MFE8702890.1"/>
    </source>
</evidence>